<dbReference type="InterPro" id="IPR048278">
    <property type="entry name" value="PFN"/>
</dbReference>
<evidence type="ECO:0000256" key="5">
    <source>
        <dbReference type="ARBA" id="ARBA00023212"/>
    </source>
</evidence>
<dbReference type="GO" id="GO:0003785">
    <property type="term" value="F:actin monomer binding"/>
    <property type="evidence" value="ECO:0007669"/>
    <property type="project" value="TreeGrafter"/>
</dbReference>
<evidence type="ECO:0000256" key="6">
    <source>
        <dbReference type="RuleBase" id="RU003909"/>
    </source>
</evidence>
<evidence type="ECO:0000256" key="4">
    <source>
        <dbReference type="ARBA" id="ARBA00023203"/>
    </source>
</evidence>
<dbReference type="AlphaFoldDB" id="A0A8H4R934"/>
<evidence type="ECO:0000313" key="7">
    <source>
        <dbReference type="EMBL" id="KAF4625849.1"/>
    </source>
</evidence>
<accession>A0A8H4R934</accession>
<dbReference type="InterPro" id="IPR005455">
    <property type="entry name" value="PFN_euk"/>
</dbReference>
<keyword evidence="8" id="KW-1185">Reference proteome</keyword>
<keyword evidence="5" id="KW-0206">Cytoskeleton</keyword>
<dbReference type="PANTHER" id="PTHR11604">
    <property type="entry name" value="PROFILIN"/>
    <property type="match status" value="1"/>
</dbReference>
<dbReference type="PRINTS" id="PR01640">
    <property type="entry name" value="PROFILINPLNT"/>
</dbReference>
<dbReference type="GO" id="GO:0005938">
    <property type="term" value="C:cell cortex"/>
    <property type="evidence" value="ECO:0007669"/>
    <property type="project" value="TreeGrafter"/>
</dbReference>
<dbReference type="GO" id="GO:1903475">
    <property type="term" value="P:mitotic actomyosin contractile ring assembly"/>
    <property type="evidence" value="ECO:0007669"/>
    <property type="project" value="UniProtKB-ARBA"/>
</dbReference>
<comment type="similarity">
    <text evidence="2 6">Belongs to the profilin family.</text>
</comment>
<dbReference type="OrthoDB" id="421374at2759"/>
<dbReference type="PANTHER" id="PTHR11604:SF0">
    <property type="entry name" value="PROFILIN"/>
    <property type="match status" value="1"/>
</dbReference>
<comment type="caution">
    <text evidence="7">The sequence shown here is derived from an EMBL/GenBank/DDBJ whole genome shotgun (WGS) entry which is preliminary data.</text>
</comment>
<dbReference type="PRINTS" id="PR00392">
    <property type="entry name" value="PROFILIN"/>
</dbReference>
<reference evidence="7 8" key="1">
    <citation type="submission" date="2020-03" db="EMBL/GenBank/DDBJ databases">
        <title>Draft Genome Sequence of Cudoniella acicularis.</title>
        <authorList>
            <person name="Buettner E."/>
            <person name="Kellner H."/>
        </authorList>
    </citation>
    <scope>NUCLEOTIDE SEQUENCE [LARGE SCALE GENOMIC DNA]</scope>
    <source>
        <strain evidence="7 8">DSM 108380</strain>
    </source>
</reference>
<dbReference type="FunFam" id="3.30.450.30:FF:000001">
    <property type="entry name" value="Profilin"/>
    <property type="match status" value="1"/>
</dbReference>
<dbReference type="EMBL" id="JAAMPI010001281">
    <property type="protein sequence ID" value="KAF4625849.1"/>
    <property type="molecule type" value="Genomic_DNA"/>
</dbReference>
<evidence type="ECO:0000256" key="3">
    <source>
        <dbReference type="ARBA" id="ARBA00022490"/>
    </source>
</evidence>
<evidence type="ECO:0000256" key="1">
    <source>
        <dbReference type="ARBA" id="ARBA00004245"/>
    </source>
</evidence>
<name>A0A8H4R934_9HELO</name>
<comment type="subcellular location">
    <subcellularLocation>
        <location evidence="1">Cytoplasm</location>
        <location evidence="1">Cytoskeleton</location>
    </subcellularLocation>
</comment>
<keyword evidence="4 6" id="KW-0009">Actin-binding</keyword>
<keyword evidence="3" id="KW-0963">Cytoplasm</keyword>
<proteinExistence type="inferred from homology"/>
<evidence type="ECO:0000256" key="2">
    <source>
        <dbReference type="ARBA" id="ARBA00010058"/>
    </source>
</evidence>
<dbReference type="Proteomes" id="UP000566819">
    <property type="component" value="Unassembled WGS sequence"/>
</dbReference>
<dbReference type="SUPFAM" id="SSF55770">
    <property type="entry name" value="Profilin (actin-binding protein)"/>
    <property type="match status" value="1"/>
</dbReference>
<gene>
    <name evidence="7" type="ORF">G7Y89_g12311</name>
</gene>
<sequence length="252" mass="27298">MQTTIGVFVIGAYGPQTSHCSQVKAGSRVRSPPAIINIKHGFEDVSFMNVRGITIGVKFDNPTNARLARDSQVLRRERNGHITSSTTNTSTIRQPVDSSLVVLHRLRKPTSTCFCHSTCDPTFRMSWQAYVDSSLLGSGHLDKASIISVKGDSTWATSPGFTVAPPEIAEIVGGLSGNPAGLYEKGLHVAGERYVLTKAEDRSLYARKGREGIVIVKCTQCILIAHYKDGMIAGNAATTVEQLADYLIQQGY</sequence>
<dbReference type="InterPro" id="IPR036140">
    <property type="entry name" value="PFN_sf"/>
</dbReference>
<dbReference type="SMART" id="SM00392">
    <property type="entry name" value="PROF"/>
    <property type="match status" value="1"/>
</dbReference>
<protein>
    <recommendedName>
        <fullName evidence="6">Profilin</fullName>
    </recommendedName>
</protein>
<dbReference type="GO" id="GO:0005856">
    <property type="term" value="C:cytoskeleton"/>
    <property type="evidence" value="ECO:0007669"/>
    <property type="project" value="UniProtKB-SubCell"/>
</dbReference>
<dbReference type="Gene3D" id="3.30.450.30">
    <property type="entry name" value="Dynein light chain 2a, cytoplasmic"/>
    <property type="match status" value="1"/>
</dbReference>
<evidence type="ECO:0000313" key="8">
    <source>
        <dbReference type="Proteomes" id="UP000566819"/>
    </source>
</evidence>
<organism evidence="7 8">
    <name type="scientific">Cudoniella acicularis</name>
    <dbReference type="NCBI Taxonomy" id="354080"/>
    <lineage>
        <taxon>Eukaryota</taxon>
        <taxon>Fungi</taxon>
        <taxon>Dikarya</taxon>
        <taxon>Ascomycota</taxon>
        <taxon>Pezizomycotina</taxon>
        <taxon>Leotiomycetes</taxon>
        <taxon>Helotiales</taxon>
        <taxon>Tricladiaceae</taxon>
        <taxon>Cudoniella</taxon>
    </lineage>
</organism>
<dbReference type="CDD" id="cd00148">
    <property type="entry name" value="PROF"/>
    <property type="match status" value="1"/>
</dbReference>
<dbReference type="Pfam" id="PF00235">
    <property type="entry name" value="Profilin"/>
    <property type="match status" value="1"/>
</dbReference>